<proteinExistence type="predicted"/>
<comment type="caution">
    <text evidence="2">The sequence shown here is derived from an EMBL/GenBank/DDBJ whole genome shotgun (WGS) entry which is preliminary data.</text>
</comment>
<organism evidence="2 3">
    <name type="scientific">Devosia psychrophila</name>
    <dbReference type="NCBI Taxonomy" id="728005"/>
    <lineage>
        <taxon>Bacteria</taxon>
        <taxon>Pseudomonadati</taxon>
        <taxon>Pseudomonadota</taxon>
        <taxon>Alphaproteobacteria</taxon>
        <taxon>Hyphomicrobiales</taxon>
        <taxon>Devosiaceae</taxon>
        <taxon>Devosia</taxon>
    </lineage>
</organism>
<keyword evidence="3" id="KW-1185">Reference proteome</keyword>
<dbReference type="InterPro" id="IPR001509">
    <property type="entry name" value="Epimerase_deHydtase"/>
</dbReference>
<dbReference type="CDD" id="cd05271">
    <property type="entry name" value="NDUFA9_like_SDR_a"/>
    <property type="match status" value="1"/>
</dbReference>
<dbReference type="SUPFAM" id="SSF51735">
    <property type="entry name" value="NAD(P)-binding Rossmann-fold domains"/>
    <property type="match status" value="1"/>
</dbReference>
<evidence type="ECO:0000313" key="3">
    <source>
        <dbReference type="Proteomes" id="UP000033519"/>
    </source>
</evidence>
<sequence length="329" mass="35067">MMDRIEPKLVTIFGGAGFVGTQIVQALAKSGHRIRVAVRRPGLAGHVKMFGSVGQIQPIQANIRNAASVQHAVRGADIVINLVGVGQSRGVQSFVAVHTDGARHIAEAAKAAGVTTLVHMSALGVDMAAGVSDYAASKLDGEVAVLKAFPTAIILRPSILFGPGDGFFNLMGMLARMLPVLPLIGGDTRFQPAYVGDVAEAFAMAAEGQVKAGKIYELGGPQIETYRDLMARIQREAGRKRPMLPIPSGIAKLLALPMSFLPFPPLLTADQVELLGVDNVVSDAAIREKRTFAAFGITPTEMDAILPSYMYRFRKRGQYDRDNAPAPIL</sequence>
<protein>
    <submittedName>
        <fullName evidence="2">3-beta hydroxysteroid dehydrogenase</fullName>
    </submittedName>
</protein>
<dbReference type="InterPro" id="IPR036291">
    <property type="entry name" value="NAD(P)-bd_dom_sf"/>
</dbReference>
<gene>
    <name evidence="2" type="ORF">WH91_02815</name>
</gene>
<dbReference type="InterPro" id="IPR051207">
    <property type="entry name" value="ComplexI_NDUFA9_subunit"/>
</dbReference>
<dbReference type="Gene3D" id="3.40.50.720">
    <property type="entry name" value="NAD(P)-binding Rossmann-like Domain"/>
    <property type="match status" value="1"/>
</dbReference>
<evidence type="ECO:0000259" key="1">
    <source>
        <dbReference type="Pfam" id="PF01370"/>
    </source>
</evidence>
<accession>A0ABR5E2Y9</accession>
<dbReference type="PANTHER" id="PTHR12126:SF11">
    <property type="entry name" value="NADH DEHYDROGENASE [UBIQUINONE] 1 ALPHA SUBCOMPLEX SUBUNIT 9, MITOCHONDRIAL"/>
    <property type="match status" value="1"/>
</dbReference>
<dbReference type="Pfam" id="PF01370">
    <property type="entry name" value="Epimerase"/>
    <property type="match status" value="1"/>
</dbReference>
<name>A0ABR5E2Y9_9HYPH</name>
<dbReference type="PANTHER" id="PTHR12126">
    <property type="entry name" value="NADH-UBIQUINONE OXIDOREDUCTASE 39 KDA SUBUNIT-RELATED"/>
    <property type="match status" value="1"/>
</dbReference>
<reference evidence="2 3" key="1">
    <citation type="submission" date="2015-03" db="EMBL/GenBank/DDBJ databases">
        <authorList>
            <person name="Lepp D."/>
            <person name="Hassan Y.I."/>
            <person name="Li X.-Z."/>
            <person name="Zhou T."/>
        </authorList>
    </citation>
    <scope>NUCLEOTIDE SEQUENCE [LARGE SCALE GENOMIC DNA]</scope>
    <source>
        <strain evidence="2 3">Cr7-05</strain>
    </source>
</reference>
<dbReference type="EMBL" id="LAPV01000023">
    <property type="protein sequence ID" value="KKC34465.1"/>
    <property type="molecule type" value="Genomic_DNA"/>
</dbReference>
<feature type="domain" description="NAD-dependent epimerase/dehydratase" evidence="1">
    <location>
        <begin position="10"/>
        <end position="219"/>
    </location>
</feature>
<evidence type="ECO:0000313" key="2">
    <source>
        <dbReference type="EMBL" id="KKC34465.1"/>
    </source>
</evidence>
<dbReference type="Proteomes" id="UP000033519">
    <property type="component" value="Unassembled WGS sequence"/>
</dbReference>